<dbReference type="Proteomes" id="UP000193218">
    <property type="component" value="Unassembled WGS sequence"/>
</dbReference>
<protein>
    <submittedName>
        <fullName evidence="2">Uncharacterized protein</fullName>
    </submittedName>
</protein>
<feature type="chain" id="PRO_5012237355" evidence="1">
    <location>
        <begin position="18"/>
        <end position="203"/>
    </location>
</feature>
<evidence type="ECO:0000313" key="2">
    <source>
        <dbReference type="EMBL" id="ORX40309.1"/>
    </source>
</evidence>
<dbReference type="GeneID" id="33556714"/>
<name>A0A1Y1UQP7_9TREE</name>
<accession>A0A1Y1UQP7</accession>
<organism evidence="2 3">
    <name type="scientific">Kockovaella imperatae</name>
    <dbReference type="NCBI Taxonomy" id="4999"/>
    <lineage>
        <taxon>Eukaryota</taxon>
        <taxon>Fungi</taxon>
        <taxon>Dikarya</taxon>
        <taxon>Basidiomycota</taxon>
        <taxon>Agaricomycotina</taxon>
        <taxon>Tremellomycetes</taxon>
        <taxon>Tremellales</taxon>
        <taxon>Cuniculitremaceae</taxon>
        <taxon>Kockovaella</taxon>
    </lineage>
</organism>
<dbReference type="InParanoid" id="A0A1Y1UQP7"/>
<dbReference type="EMBL" id="NBSH01000002">
    <property type="protein sequence ID" value="ORX40309.1"/>
    <property type="molecule type" value="Genomic_DNA"/>
</dbReference>
<dbReference type="AlphaFoldDB" id="A0A1Y1UQP7"/>
<comment type="caution">
    <text evidence="2">The sequence shown here is derived from an EMBL/GenBank/DDBJ whole genome shotgun (WGS) entry which is preliminary data.</text>
</comment>
<dbReference type="RefSeq" id="XP_021874094.1">
    <property type="nucleotide sequence ID" value="XM_022014906.1"/>
</dbReference>
<dbReference type="OrthoDB" id="2565159at2759"/>
<feature type="signal peptide" evidence="1">
    <location>
        <begin position="1"/>
        <end position="17"/>
    </location>
</feature>
<keyword evidence="1" id="KW-0732">Signal</keyword>
<reference evidence="2 3" key="1">
    <citation type="submission" date="2017-03" db="EMBL/GenBank/DDBJ databases">
        <title>Widespread Adenine N6-methylation of Active Genes in Fungi.</title>
        <authorList>
            <consortium name="DOE Joint Genome Institute"/>
            <person name="Mondo S.J."/>
            <person name="Dannebaum R.O."/>
            <person name="Kuo R.C."/>
            <person name="Louie K.B."/>
            <person name="Bewick A.J."/>
            <person name="Labutti K."/>
            <person name="Haridas S."/>
            <person name="Kuo A."/>
            <person name="Salamov A."/>
            <person name="Ahrendt S.R."/>
            <person name="Lau R."/>
            <person name="Bowen B.P."/>
            <person name="Lipzen A."/>
            <person name="Sullivan W."/>
            <person name="Andreopoulos W.B."/>
            <person name="Clum A."/>
            <person name="Lindquist E."/>
            <person name="Daum C."/>
            <person name="Northen T.R."/>
            <person name="Ramamoorthy G."/>
            <person name="Schmitz R.J."/>
            <person name="Gryganskyi A."/>
            <person name="Culley D."/>
            <person name="Magnuson J."/>
            <person name="James T.Y."/>
            <person name="O'Malley M.A."/>
            <person name="Stajich J.E."/>
            <person name="Spatafora J.W."/>
            <person name="Visel A."/>
            <person name="Grigoriev I.V."/>
        </authorList>
    </citation>
    <scope>NUCLEOTIDE SEQUENCE [LARGE SCALE GENOMIC DNA]</scope>
    <source>
        <strain evidence="2 3">NRRL Y-17943</strain>
    </source>
</reference>
<sequence length="203" mass="19445">MKFFVVVALALISAVVADYGDCRDTGCPGGQCVSSNSSDPSAGYICEFPPASSSPAAATTSAVINDCRTSSTGCPGGYCVASDSSDPNAAYVCSFTITPQQTPAVQAGVSSNGKAPTTINVGGAVAATTTTPATIATKTSGSNSGGNAAGNAGAAGSSNAVASIDQATIPSVAAAVKTGAALATTSTGQGLFWGLVVAVFALA</sequence>
<evidence type="ECO:0000256" key="1">
    <source>
        <dbReference type="SAM" id="SignalP"/>
    </source>
</evidence>
<evidence type="ECO:0000313" key="3">
    <source>
        <dbReference type="Proteomes" id="UP000193218"/>
    </source>
</evidence>
<gene>
    <name evidence="2" type="ORF">BD324DRAFT_617267</name>
</gene>
<proteinExistence type="predicted"/>
<keyword evidence="3" id="KW-1185">Reference proteome</keyword>